<accession>A0A0N5CUF0</accession>
<dbReference type="WBParaSite" id="TCLT_0000388901-mRNA-1">
    <property type="protein sequence ID" value="TCLT_0000388901-mRNA-1"/>
    <property type="gene ID" value="TCLT_0000388901"/>
</dbReference>
<evidence type="ECO:0000313" key="2">
    <source>
        <dbReference type="Proteomes" id="UP000276776"/>
    </source>
</evidence>
<reference evidence="1 2" key="2">
    <citation type="submission" date="2018-11" db="EMBL/GenBank/DDBJ databases">
        <authorList>
            <consortium name="Pathogen Informatics"/>
        </authorList>
    </citation>
    <scope>NUCLEOTIDE SEQUENCE [LARGE SCALE GENOMIC DNA]</scope>
</reference>
<organism evidence="3">
    <name type="scientific">Thelazia callipaeda</name>
    <name type="common">Oriental eyeworm</name>
    <name type="synonym">Parasitic nematode</name>
    <dbReference type="NCBI Taxonomy" id="103827"/>
    <lineage>
        <taxon>Eukaryota</taxon>
        <taxon>Metazoa</taxon>
        <taxon>Ecdysozoa</taxon>
        <taxon>Nematoda</taxon>
        <taxon>Chromadorea</taxon>
        <taxon>Rhabditida</taxon>
        <taxon>Spirurina</taxon>
        <taxon>Spiruromorpha</taxon>
        <taxon>Thelazioidea</taxon>
        <taxon>Thelaziidae</taxon>
        <taxon>Thelazia</taxon>
    </lineage>
</organism>
<gene>
    <name evidence="1" type="ORF">TCLT_LOCUS3878</name>
</gene>
<name>A0A0N5CUF0_THECL</name>
<reference evidence="3" key="1">
    <citation type="submission" date="2017-02" db="UniProtKB">
        <authorList>
            <consortium name="WormBaseParasite"/>
        </authorList>
    </citation>
    <scope>IDENTIFICATION</scope>
</reference>
<proteinExistence type="predicted"/>
<sequence>MSQQSDNVSNNSENQSLTSSSLFRSASNLSMVNVSSISLAPSIANSQIVSNTAPSIYSSTTCSLVNECNTNSPISNNSSVNTISNSNDNNTRLVHAPTLECIHSTSEITMPSQQQNVYSSSSLIVRPEEHLNTFSVLTNSQPSPDMQHFLSPIYINEISQNIQLMPILQAHSASSHPNASPSTPVHYHNAGLPQIPSSPHNLSFLLERQAQWALNNASFYLKISKNLKEYARNAAAILSQPVPQSTYPAVRSYENQIDLSATESVQQQICQEQRELHQIQEQQVGIRYEANNSESTNANKKFASNSTLTEIHEVNKDDTIQIFSREKMFTEHQRKGALPNSPLHSLQFESSTTEFRSIEDYGQTDANKTNSTCYNQEEQDHQVDINEEDFTGYNQLDQDHEADVNKENSTGYNQLEQDRQVDVNEKDSTCYDQVEQDHQVDVNEENSTGYNQLEQDRQVDVNEKDSTCYNQLEQDYQVGVNEENSTVYNQLEQD</sequence>
<evidence type="ECO:0000313" key="3">
    <source>
        <dbReference type="WBParaSite" id="TCLT_0000388901-mRNA-1"/>
    </source>
</evidence>
<protein>
    <submittedName>
        <fullName evidence="3">DUF4614 domain-containing protein</fullName>
    </submittedName>
</protein>
<dbReference type="Proteomes" id="UP000276776">
    <property type="component" value="Unassembled WGS sequence"/>
</dbReference>
<dbReference type="AlphaFoldDB" id="A0A0N5CUF0"/>
<evidence type="ECO:0000313" key="1">
    <source>
        <dbReference type="EMBL" id="VDN00907.1"/>
    </source>
</evidence>
<keyword evidence="2" id="KW-1185">Reference proteome</keyword>
<dbReference type="EMBL" id="UYYF01004269">
    <property type="protein sequence ID" value="VDN00907.1"/>
    <property type="molecule type" value="Genomic_DNA"/>
</dbReference>